<keyword evidence="13" id="KW-1185">Reference proteome</keyword>
<dbReference type="InterPro" id="IPR006312">
    <property type="entry name" value="TatA/E"/>
</dbReference>
<evidence type="ECO:0000256" key="3">
    <source>
        <dbReference type="ARBA" id="ARBA00022475"/>
    </source>
</evidence>
<dbReference type="Proteomes" id="UP000008206">
    <property type="component" value="Chromosome"/>
</dbReference>
<comment type="function">
    <text evidence="10">Part of the twin-arginine translocation (Tat) system that transports large folded proteins containing a characteristic twin-arginine motif in their signal peptide across membranes. TatA could form the protein-conducting channel of the Tat system.</text>
</comment>
<keyword evidence="5 10" id="KW-0653">Protein transport</keyword>
<evidence type="ECO:0000256" key="7">
    <source>
        <dbReference type="ARBA" id="ARBA00023010"/>
    </source>
</evidence>
<proteinExistence type="inferred from homology"/>
<evidence type="ECO:0000256" key="2">
    <source>
        <dbReference type="ARBA" id="ARBA00022448"/>
    </source>
</evidence>
<name>E0UFD4_GLOV7</name>
<dbReference type="GO" id="GO:0006886">
    <property type="term" value="P:intracellular protein transport"/>
    <property type="evidence" value="ECO:0007669"/>
    <property type="project" value="UniProtKB-ARBA"/>
</dbReference>
<keyword evidence="7 10" id="KW-0811">Translocation</keyword>
<evidence type="ECO:0000256" key="9">
    <source>
        <dbReference type="ARBA" id="ARBA00025340"/>
    </source>
</evidence>
<comment type="subunit">
    <text evidence="10">Forms a complex with TatC.</text>
</comment>
<dbReference type="GO" id="GO:0033281">
    <property type="term" value="C:TAT protein transport complex"/>
    <property type="evidence" value="ECO:0007669"/>
    <property type="project" value="UniProtKB-UniRule"/>
</dbReference>
<dbReference type="NCBIfam" id="NF011430">
    <property type="entry name" value="PRK14861.1"/>
    <property type="match status" value="1"/>
</dbReference>
<evidence type="ECO:0000256" key="4">
    <source>
        <dbReference type="ARBA" id="ARBA00022692"/>
    </source>
</evidence>
<dbReference type="EMBL" id="CP002198">
    <property type="protein sequence ID" value="ADN15505.1"/>
    <property type="molecule type" value="Genomic_DNA"/>
</dbReference>
<dbReference type="InterPro" id="IPR018448">
    <property type="entry name" value="TatB"/>
</dbReference>
<dbReference type="NCBIfam" id="TIGR01410">
    <property type="entry name" value="tatB"/>
    <property type="match status" value="1"/>
</dbReference>
<keyword evidence="3 10" id="KW-1003">Cell membrane</keyword>
<dbReference type="HOGENOM" id="CLU_086034_1_5_3"/>
<dbReference type="OrthoDB" id="9800908at2"/>
<dbReference type="NCBIfam" id="TIGR01411">
    <property type="entry name" value="tatAE"/>
    <property type="match status" value="1"/>
</dbReference>
<evidence type="ECO:0000256" key="11">
    <source>
        <dbReference type="SAM" id="MobiDB-lite"/>
    </source>
</evidence>
<keyword evidence="10" id="KW-0997">Cell inner membrane</keyword>
<comment type="function">
    <text evidence="9">Part of the twin-arginine translocation (Tat) system that transports large folded proteins containing a characteristic twin-arginine motif in their signal peptide across the thylakoid membrane. Involved in delta pH-dependent protein transport required for chloroplast development, especially thylakoid membrane formation. TATC and TATB mediate precursor recognition, whereas TATA facilitates translocation.</text>
</comment>
<gene>
    <name evidence="10" type="primary">tatA</name>
    <name evidence="12" type="ordered locus">Cyan7822_3564</name>
</gene>
<dbReference type="PRINTS" id="PR01506">
    <property type="entry name" value="TATBPROTEIN"/>
</dbReference>
<dbReference type="PANTHER" id="PTHR33162:SF1">
    <property type="entry name" value="SEC-INDEPENDENT PROTEIN TRANSLOCASE PROTEIN TATA, CHLOROPLASTIC"/>
    <property type="match status" value="1"/>
</dbReference>
<keyword evidence="4 10" id="KW-0812">Transmembrane</keyword>
<accession>E0UFD4</accession>
<keyword evidence="8 10" id="KW-0472">Membrane</keyword>
<evidence type="ECO:0000256" key="6">
    <source>
        <dbReference type="ARBA" id="ARBA00022989"/>
    </source>
</evidence>
<dbReference type="GO" id="GO:0008320">
    <property type="term" value="F:protein transmembrane transporter activity"/>
    <property type="evidence" value="ECO:0007669"/>
    <property type="project" value="UniProtKB-UniRule"/>
</dbReference>
<dbReference type="eggNOG" id="COG1826">
    <property type="taxonomic scope" value="Bacteria"/>
</dbReference>
<evidence type="ECO:0000256" key="5">
    <source>
        <dbReference type="ARBA" id="ARBA00022927"/>
    </source>
</evidence>
<evidence type="ECO:0000256" key="8">
    <source>
        <dbReference type="ARBA" id="ARBA00023136"/>
    </source>
</evidence>
<comment type="similarity">
    <text evidence="10">Belongs to the TatA/E family.</text>
</comment>
<dbReference type="HAMAP" id="MF_00236">
    <property type="entry name" value="TatA_E"/>
    <property type="match status" value="1"/>
</dbReference>
<feature type="transmembrane region" description="Helical" evidence="10">
    <location>
        <begin position="6"/>
        <end position="23"/>
    </location>
</feature>
<dbReference type="AlphaFoldDB" id="E0UFD4"/>
<dbReference type="NCBIfam" id="NF011429">
    <property type="entry name" value="PRK14857.1"/>
    <property type="match status" value="1"/>
</dbReference>
<dbReference type="KEGG" id="cyj:Cyan7822_3564"/>
<keyword evidence="6 10" id="KW-1133">Transmembrane helix</keyword>
<evidence type="ECO:0000313" key="13">
    <source>
        <dbReference type="Proteomes" id="UP000008206"/>
    </source>
</evidence>
<organism evidence="12 13">
    <name type="scientific">Gloeothece verrucosa (strain PCC 7822)</name>
    <name type="common">Cyanothece sp. (strain PCC 7822)</name>
    <dbReference type="NCBI Taxonomy" id="497965"/>
    <lineage>
        <taxon>Bacteria</taxon>
        <taxon>Bacillati</taxon>
        <taxon>Cyanobacteriota</taxon>
        <taxon>Cyanophyceae</taxon>
        <taxon>Oscillatoriophycideae</taxon>
        <taxon>Chroococcales</taxon>
        <taxon>Aphanothecaceae</taxon>
        <taxon>Gloeothece</taxon>
        <taxon>Gloeothece verrucosa</taxon>
    </lineage>
</organism>
<evidence type="ECO:0000256" key="1">
    <source>
        <dbReference type="ARBA" id="ARBA00004167"/>
    </source>
</evidence>
<dbReference type="STRING" id="497965.Cyan7822_3564"/>
<evidence type="ECO:0000256" key="10">
    <source>
        <dbReference type="HAMAP-Rule" id="MF_00236"/>
    </source>
</evidence>
<keyword evidence="2 10" id="KW-0813">Transport</keyword>
<sequence>MNIFGIGLPEMILILVVALLIFGPKKLPEIGRSLGKAIRGFQDASKEFENEFQRATQDQEIEESVKMKAQLEESSQTKSIKDAETNPVNTSQQT</sequence>
<feature type="region of interest" description="Disordered" evidence="11">
    <location>
        <begin position="66"/>
        <end position="94"/>
    </location>
</feature>
<dbReference type="InterPro" id="IPR003369">
    <property type="entry name" value="TatA/B/E"/>
</dbReference>
<comment type="subcellular location">
    <subcellularLocation>
        <location evidence="10">Cell inner membrane</location>
        <topology evidence="10">Single-pass membrane protein</topology>
    </subcellularLocation>
    <subcellularLocation>
        <location evidence="1">Membrane</location>
        <topology evidence="1">Single-pass membrane protein</topology>
    </subcellularLocation>
</comment>
<dbReference type="Pfam" id="PF02416">
    <property type="entry name" value="TatA_B_E"/>
    <property type="match status" value="1"/>
</dbReference>
<reference evidence="13" key="1">
    <citation type="journal article" date="2011" name="MBio">
        <title>Novel metabolic attributes of the genus Cyanothece, comprising a group of unicellular nitrogen-fixing Cyanobacteria.</title>
        <authorList>
            <person name="Bandyopadhyay A."/>
            <person name="Elvitigala T."/>
            <person name="Welsh E."/>
            <person name="Stockel J."/>
            <person name="Liberton M."/>
            <person name="Min H."/>
            <person name="Sherman L.A."/>
            <person name="Pakrasi H.B."/>
        </authorList>
    </citation>
    <scope>NUCLEOTIDE SEQUENCE [LARGE SCALE GENOMIC DNA]</scope>
    <source>
        <strain evidence="13">PCC 7822</strain>
    </source>
</reference>
<dbReference type="GO" id="GO:0043953">
    <property type="term" value="P:protein transport by the Tat complex"/>
    <property type="evidence" value="ECO:0007669"/>
    <property type="project" value="UniProtKB-UniRule"/>
</dbReference>
<dbReference type="PANTHER" id="PTHR33162">
    <property type="entry name" value="SEC-INDEPENDENT PROTEIN TRANSLOCASE PROTEIN TATA, CHLOROPLASTIC"/>
    <property type="match status" value="1"/>
</dbReference>
<dbReference type="RefSeq" id="WP_013323574.1">
    <property type="nucleotide sequence ID" value="NC_014501.1"/>
</dbReference>
<evidence type="ECO:0000313" key="12">
    <source>
        <dbReference type="EMBL" id="ADN15505.1"/>
    </source>
</evidence>
<protein>
    <recommendedName>
        <fullName evidence="10">Sec-independent protein translocase protein TatA</fullName>
    </recommendedName>
</protein>
<dbReference type="Gene3D" id="1.20.5.3310">
    <property type="match status" value="1"/>
</dbReference>